<accession>A0A6P4Z415</accession>
<feature type="disulfide bond" evidence="8">
    <location>
        <begin position="1122"/>
        <end position="1149"/>
    </location>
</feature>
<feature type="domain" description="Sushi" evidence="12">
    <location>
        <begin position="289"/>
        <end position="349"/>
    </location>
</feature>
<feature type="disulfide bond" evidence="8">
    <location>
        <begin position="1063"/>
        <end position="1090"/>
    </location>
</feature>
<evidence type="ECO:0000313" key="14">
    <source>
        <dbReference type="RefSeq" id="XP_019625812.1"/>
    </source>
</evidence>
<feature type="domain" description="Sushi" evidence="12">
    <location>
        <begin position="521"/>
        <end position="577"/>
    </location>
</feature>
<feature type="domain" description="Sushi" evidence="12">
    <location>
        <begin position="172"/>
        <end position="229"/>
    </location>
</feature>
<dbReference type="Gene3D" id="2.10.50.10">
    <property type="entry name" value="Tumor Necrosis Factor Receptor, subunit A, domain 2"/>
    <property type="match status" value="1"/>
</dbReference>
<organism evidence="13 14">
    <name type="scientific">Branchiostoma belcheri</name>
    <name type="common">Amphioxus</name>
    <dbReference type="NCBI Taxonomy" id="7741"/>
    <lineage>
        <taxon>Eukaryota</taxon>
        <taxon>Metazoa</taxon>
        <taxon>Chordata</taxon>
        <taxon>Cephalochordata</taxon>
        <taxon>Leptocardii</taxon>
        <taxon>Amphioxiformes</taxon>
        <taxon>Branchiostomatidae</taxon>
        <taxon>Branchiostoma</taxon>
    </lineage>
</organism>
<feature type="domain" description="Sushi" evidence="12">
    <location>
        <begin position="407"/>
        <end position="463"/>
    </location>
</feature>
<evidence type="ECO:0000256" key="6">
    <source>
        <dbReference type="ARBA" id="ARBA00023180"/>
    </source>
</evidence>
<name>A0A6P4Z415_BRABE</name>
<dbReference type="SMART" id="SM00034">
    <property type="entry name" value="CLECT"/>
    <property type="match status" value="1"/>
</dbReference>
<feature type="disulfide bond" evidence="8">
    <location>
        <begin position="548"/>
        <end position="575"/>
    </location>
</feature>
<evidence type="ECO:0000313" key="13">
    <source>
        <dbReference type="Proteomes" id="UP000515135"/>
    </source>
</evidence>
<dbReference type="InterPro" id="IPR016186">
    <property type="entry name" value="C-type_lectin-like/link_sf"/>
</dbReference>
<feature type="domain" description="Sushi" evidence="12">
    <location>
        <begin position="752"/>
        <end position="808"/>
    </location>
</feature>
<dbReference type="SMART" id="SM00032">
    <property type="entry name" value="CCP"/>
    <property type="match status" value="19"/>
</dbReference>
<feature type="disulfide bond" evidence="8">
    <location>
        <begin position="836"/>
        <end position="863"/>
    </location>
</feature>
<feature type="disulfide bond" evidence="8">
    <location>
        <begin position="1007"/>
        <end position="1034"/>
    </location>
</feature>
<feature type="domain" description="Sushi" evidence="12">
    <location>
        <begin position="695"/>
        <end position="751"/>
    </location>
</feature>
<feature type="disulfide bond" evidence="8">
    <location>
        <begin position="142"/>
        <end position="169"/>
    </location>
</feature>
<dbReference type="PROSITE" id="PS00615">
    <property type="entry name" value="C_TYPE_LECTIN_1"/>
    <property type="match status" value="1"/>
</dbReference>
<feature type="signal peptide" evidence="9">
    <location>
        <begin position="1"/>
        <end position="20"/>
    </location>
</feature>
<dbReference type="SUPFAM" id="SSF82895">
    <property type="entry name" value="TSP-1 type 1 repeat"/>
    <property type="match status" value="1"/>
</dbReference>
<feature type="disulfide bond" evidence="8">
    <location>
        <begin position="434"/>
        <end position="461"/>
    </location>
</feature>
<dbReference type="SMART" id="SM00181">
    <property type="entry name" value="EGF"/>
    <property type="match status" value="4"/>
</dbReference>
<dbReference type="InterPro" id="IPR036383">
    <property type="entry name" value="TSP1_rpt_sf"/>
</dbReference>
<dbReference type="PROSITE" id="PS01187">
    <property type="entry name" value="EGF_CA"/>
    <property type="match status" value="2"/>
</dbReference>
<dbReference type="PROSITE" id="PS00010">
    <property type="entry name" value="ASX_HYDROXYL"/>
    <property type="match status" value="2"/>
</dbReference>
<dbReference type="CDD" id="cd00033">
    <property type="entry name" value="CCP"/>
    <property type="match status" value="19"/>
</dbReference>
<evidence type="ECO:0000259" key="12">
    <source>
        <dbReference type="PROSITE" id="PS50923"/>
    </source>
</evidence>
<dbReference type="InterPro" id="IPR018378">
    <property type="entry name" value="C-type_lectin_CS"/>
</dbReference>
<keyword evidence="3 9" id="KW-0732">Signal</keyword>
<dbReference type="Pfam" id="PF00084">
    <property type="entry name" value="Sushi"/>
    <property type="match status" value="19"/>
</dbReference>
<evidence type="ECO:0000256" key="5">
    <source>
        <dbReference type="ARBA" id="ARBA00023157"/>
    </source>
</evidence>
<feature type="disulfide bond" evidence="8">
    <location>
        <begin position="779"/>
        <end position="806"/>
    </location>
</feature>
<dbReference type="PROSITE" id="PS50092">
    <property type="entry name" value="TSP1"/>
    <property type="match status" value="1"/>
</dbReference>
<protein>
    <submittedName>
        <fullName evidence="14">Sushi, von Willebrand factor type A, EGF and pentraxin domain-containing protein 1-like</fullName>
    </submittedName>
</protein>
<evidence type="ECO:0000259" key="11">
    <source>
        <dbReference type="PROSITE" id="PS50041"/>
    </source>
</evidence>
<dbReference type="CDD" id="cd00054">
    <property type="entry name" value="EGF_CA"/>
    <property type="match status" value="3"/>
</dbReference>
<feature type="disulfide bond" evidence="8">
    <location>
        <begin position="257"/>
        <end position="284"/>
    </location>
</feature>
<evidence type="ECO:0000256" key="1">
    <source>
        <dbReference type="ARBA" id="ARBA00022536"/>
    </source>
</evidence>
<keyword evidence="6" id="KW-0325">Glycoprotein</keyword>
<dbReference type="Gene3D" id="2.10.25.10">
    <property type="entry name" value="Laminin"/>
    <property type="match status" value="2"/>
</dbReference>
<dbReference type="GO" id="GO:0005509">
    <property type="term" value="F:calcium ion binding"/>
    <property type="evidence" value="ECO:0007669"/>
    <property type="project" value="InterPro"/>
</dbReference>
<dbReference type="RefSeq" id="XP_019625812.1">
    <property type="nucleotide sequence ID" value="XM_019770253.1"/>
</dbReference>
<dbReference type="PROSITE" id="PS50026">
    <property type="entry name" value="EGF_3"/>
    <property type="match status" value="2"/>
</dbReference>
<feature type="disulfide bond" evidence="8">
    <location>
        <begin position="722"/>
        <end position="749"/>
    </location>
</feature>
<feature type="domain" description="EGF-like" evidence="10">
    <location>
        <begin position="1540"/>
        <end position="1576"/>
    </location>
</feature>
<feature type="domain" description="Sushi" evidence="12">
    <location>
        <begin position="866"/>
        <end position="922"/>
    </location>
</feature>
<dbReference type="Gene3D" id="2.10.70.10">
    <property type="entry name" value="Complement Module, domain 1"/>
    <property type="match status" value="19"/>
</dbReference>
<dbReference type="PANTHER" id="PTHR19325:SF560">
    <property type="entry name" value="SUSHI, VON WILLEBRAND FACTOR TYPE A, EGF AND PENTRAXIN DOMAIN-CONTAINING PROTEIN 1"/>
    <property type="match status" value="1"/>
</dbReference>
<keyword evidence="13" id="KW-1185">Reference proteome</keyword>
<feature type="domain" description="Sushi" evidence="12">
    <location>
        <begin position="114"/>
        <end position="171"/>
    </location>
</feature>
<feature type="domain" description="Sushi" evidence="12">
    <location>
        <begin position="923"/>
        <end position="979"/>
    </location>
</feature>
<evidence type="ECO:0000256" key="7">
    <source>
        <dbReference type="PROSITE-ProRule" id="PRU00076"/>
    </source>
</evidence>
<gene>
    <name evidence="14" type="primary">LOC109471065</name>
</gene>
<feature type="domain" description="Sushi" evidence="12">
    <location>
        <begin position="578"/>
        <end position="637"/>
    </location>
</feature>
<feature type="domain" description="Sushi" evidence="12">
    <location>
        <begin position="638"/>
        <end position="694"/>
    </location>
</feature>
<dbReference type="InterPro" id="IPR009030">
    <property type="entry name" value="Growth_fac_rcpt_cys_sf"/>
</dbReference>
<evidence type="ECO:0000256" key="4">
    <source>
        <dbReference type="ARBA" id="ARBA00022737"/>
    </source>
</evidence>
<dbReference type="SUPFAM" id="SSF57196">
    <property type="entry name" value="EGF/Laminin"/>
    <property type="match status" value="2"/>
</dbReference>
<feature type="domain" description="Sushi" evidence="12">
    <location>
        <begin position="980"/>
        <end position="1036"/>
    </location>
</feature>
<dbReference type="InterPro" id="IPR050350">
    <property type="entry name" value="Compl-Cell_Adhes-Reg"/>
</dbReference>
<keyword evidence="1 7" id="KW-0245">EGF-like domain</keyword>
<feature type="disulfide bond" evidence="8">
    <location>
        <begin position="320"/>
        <end position="347"/>
    </location>
</feature>
<feature type="domain" description="EGF-like" evidence="10">
    <location>
        <begin position="1577"/>
        <end position="1614"/>
    </location>
</feature>
<feature type="disulfide bond" evidence="7">
    <location>
        <begin position="1566"/>
        <end position="1575"/>
    </location>
</feature>
<proteinExistence type="predicted"/>
<evidence type="ECO:0000256" key="9">
    <source>
        <dbReference type="SAM" id="SignalP"/>
    </source>
</evidence>
<reference evidence="14" key="1">
    <citation type="submission" date="2025-08" db="UniProtKB">
        <authorList>
            <consortium name="RefSeq"/>
        </authorList>
    </citation>
    <scope>IDENTIFICATION</scope>
    <source>
        <tissue evidence="14">Gonad</tissue>
    </source>
</reference>
<dbReference type="SUPFAM" id="SSF57535">
    <property type="entry name" value="Complement control module/SCR domain"/>
    <property type="match status" value="19"/>
</dbReference>
<feature type="domain" description="Sushi" evidence="12">
    <location>
        <begin position="1093"/>
        <end position="1151"/>
    </location>
</feature>
<dbReference type="SUPFAM" id="SSF57184">
    <property type="entry name" value="Growth factor receptor domain"/>
    <property type="match status" value="1"/>
</dbReference>
<feature type="chain" id="PRO_5027610312" evidence="9">
    <location>
        <begin position="21"/>
        <end position="1783"/>
    </location>
</feature>
<keyword evidence="4" id="KW-0677">Repeat</keyword>
<feature type="disulfide bond" evidence="8">
    <location>
        <begin position="893"/>
        <end position="920"/>
    </location>
</feature>
<dbReference type="InterPro" id="IPR049883">
    <property type="entry name" value="NOTCH1_EGF-like"/>
</dbReference>
<feature type="disulfide bond" evidence="8">
    <location>
        <begin position="491"/>
        <end position="518"/>
    </location>
</feature>
<dbReference type="CDD" id="cd00037">
    <property type="entry name" value="CLECT"/>
    <property type="match status" value="1"/>
</dbReference>
<dbReference type="InterPro" id="IPR035976">
    <property type="entry name" value="Sushi/SCR/CCP_sf"/>
</dbReference>
<dbReference type="PROSITE" id="PS00022">
    <property type="entry name" value="EGF_1"/>
    <property type="match status" value="2"/>
</dbReference>
<feature type="disulfide bond" evidence="8">
    <location>
        <begin position="665"/>
        <end position="692"/>
    </location>
</feature>
<comment type="caution">
    <text evidence="7">Lacks conserved residue(s) required for the propagation of feature annotation.</text>
</comment>
<feature type="disulfide bond" evidence="8">
    <location>
        <begin position="377"/>
        <end position="404"/>
    </location>
</feature>
<dbReference type="SUPFAM" id="SSF56436">
    <property type="entry name" value="C-type lectin-like"/>
    <property type="match status" value="1"/>
</dbReference>
<feature type="domain" description="Sushi" evidence="12">
    <location>
        <begin position="464"/>
        <end position="520"/>
    </location>
</feature>
<dbReference type="Proteomes" id="UP000515135">
    <property type="component" value="Unplaced"/>
</dbReference>
<keyword evidence="2 8" id="KW-0768">Sushi</keyword>
<dbReference type="InterPro" id="IPR000884">
    <property type="entry name" value="TSP1_rpt"/>
</dbReference>
<dbReference type="PROSITE" id="PS50923">
    <property type="entry name" value="SUSHI"/>
    <property type="match status" value="19"/>
</dbReference>
<dbReference type="Gene3D" id="3.10.100.10">
    <property type="entry name" value="Mannose-Binding Protein A, subunit A"/>
    <property type="match status" value="1"/>
</dbReference>
<feature type="domain" description="C-type lectin" evidence="11">
    <location>
        <begin position="1648"/>
        <end position="1767"/>
    </location>
</feature>
<feature type="domain" description="Sushi" evidence="12">
    <location>
        <begin position="1037"/>
        <end position="1092"/>
    </location>
</feature>
<dbReference type="Gene3D" id="2.20.100.10">
    <property type="entry name" value="Thrombospondin type-1 (TSP1) repeat"/>
    <property type="match status" value="1"/>
</dbReference>
<sequence length="1783" mass="191095">MKLAVVLLAALLLLGSSVDGWRRRRRRSCSRVDCAWGEFQPVGSCSSSCGAKGTQFYTRSVKTQSSCGGSKCSGSTFEVRECVPAVPCRNGGSWTGSTCACSKAYTGSCCETKVICRPLDPPINGDVSHPSTGYGDKATYSCKPGFELVGAKIRTCGENGYWEGSSPYCTRGQCPALTLDPNGVLYGGTYTEDVINIVCNPGNEPNGTITSLTCNPDHTWSHAQPFCSAVECPQLPPPLNGDSSGGRSYLSTVTFSCDPGYELRGSYSRTCLSDGTWTGIQPDCVLEQCACLEAPLYGSIIYNTDGLSGCDVGCMVSFSCNPGYLLQGSTTRTCQVTQQWTGSQPVCIKAHCDPLDIPANGMRFGGTAFMDQATFTCNTGYEIMGSSTLTCQNDQTWSGTEPSCVRSQCPVSQPPAHGAVTGGNSFGDTVTYECEVGFGLVGNPTRSCMATKTWSAPDPICELKTCPAVTAPDHGAVTGGNAYGEAVTYFCETGYDMIGTSIRLCQDNQEWSGNQPYCTKVQCSTLNPPKFGSVSGGHEYGDTVQFSCWTGYTLTGSSSRTCQEDGLWTGAQPTCAENECPELDSPPNGYKTGGNGYGDTVIFYCNSGYQMTGPAPVVTRTCQADKTWTGLQPSCTRQQCPALSRPANGNMTGSNFYGDMVSFTCDPGYELSGSDTRTCQANQQWDGTQPTCGRVQCPPLAPISDGQMSGNNFFGDRTTFVCNTGYELSGSTSRSCQADRTWSGTQTSCIKKQCPGLSAPANGNVTGGTYFGDTASYTCAEGYELTGSAERTCQASQQWSGREPACQKIECPMLDAPPNGGINGTNYYKDTVAFECNVGYELVGSQQRTCQSSRQWTGVQPYCEKKRCPQLTVPANGAANGGTYYGDTASFSCDPGYELVGSAVRTCQADGQWSGLQPTCNIKQCAPLIAPANGSVSGGHVFGDQVTFSCDIGFDLVGVPIRTCEDNQQWSGVQPSCTKKQCSRLTPPRNGVLTGGFSFGEVVTITCDPGYELIGSRTRTCEANGQWTGSPSQCQRKCCSRPSVPNGEYMGTYCFNDTVTFSCDLGHELVGDVSLTCTETAQWSNQLPSCQKRCCDGSIIVADGSVSLRPDNCYGSIADISCNHGYELTGNQYVVCNESGKWDGEMPTCQETCCGEPGAIRNGMSNSTGLCFGDVATFTCEDGFLLKGNATLVCDANGSWGPTPFCEPYSLCDRSNLAAPSAGSKICFQSPQGTTPVEYCQMHCNAPKVYNRNEDMYECSVETSWLWKIRIYLPAGQQLLTYVDVGQCSAPSNPFAAVTVGGLVINANAPLDVAAIEAEMRRILQSLGLCNDPCQIGEIVVETAPNARSGPRLRKRSAGIQYQVSVHLLAYADMSQVTPTNTIQMEWVRLAGELSQVASGLQTLVASGDVMMSVDGSPLTVMDGGFHTSQPNLGCKEGELLQGIECVPCGPGTYHDVFEQACRPCPYATYQDQYGQTDCKLCPNGTTTDKSGAMDVSKCKAFEDCNCGIHPCELTPQGYECTCLPGYLLSANEEEASCVDIDECQQPDVCPGARCVNRPGTYSCQCLDGYEEPNCIDIDECRYAGFCPDNSNCTNTDGSYYCTCHEGYHGDDCLDIDECQSETLNTCGPYEHCVNTEGSYTCSDCNRYEDRCFTLSTSTATFAEAEQRCAEEGGILATVPDRETQLFLMQLVGSRDTWIGLDDRTDEGHFVWSDGTPLGAGYSYWTLGEPNDGGNPTTSQDCVHLWPAAGFRWDDQQCGRREYYVCQFSALPRPNGSADGFLD</sequence>
<evidence type="ECO:0000256" key="3">
    <source>
        <dbReference type="ARBA" id="ARBA00022729"/>
    </source>
</evidence>
<evidence type="ECO:0000256" key="8">
    <source>
        <dbReference type="PROSITE-ProRule" id="PRU00302"/>
    </source>
</evidence>
<evidence type="ECO:0000259" key="10">
    <source>
        <dbReference type="PROSITE" id="PS50026"/>
    </source>
</evidence>
<dbReference type="OrthoDB" id="6514342at2759"/>
<feature type="domain" description="Sushi" evidence="12">
    <location>
        <begin position="1152"/>
        <end position="1208"/>
    </location>
</feature>
<feature type="disulfide bond" evidence="8">
    <location>
        <begin position="950"/>
        <end position="977"/>
    </location>
</feature>
<dbReference type="PROSITE" id="PS01186">
    <property type="entry name" value="EGF_2"/>
    <property type="match status" value="2"/>
</dbReference>
<dbReference type="Pfam" id="PF00059">
    <property type="entry name" value="Lectin_C"/>
    <property type="match status" value="1"/>
</dbReference>
<feature type="disulfide bond" evidence="8">
    <location>
        <begin position="291"/>
        <end position="334"/>
    </location>
</feature>
<dbReference type="InterPro" id="IPR016187">
    <property type="entry name" value="CTDL_fold"/>
</dbReference>
<dbReference type="InterPro" id="IPR000152">
    <property type="entry name" value="EGF-type_Asp/Asn_hydroxyl_site"/>
</dbReference>
<dbReference type="PANTHER" id="PTHR19325">
    <property type="entry name" value="COMPLEMENT COMPONENT-RELATED SUSHI DOMAIN-CONTAINING"/>
    <property type="match status" value="1"/>
</dbReference>
<dbReference type="PROSITE" id="PS50041">
    <property type="entry name" value="C_TYPE_LECTIN_2"/>
    <property type="match status" value="1"/>
</dbReference>
<keyword evidence="5 7" id="KW-1015">Disulfide bond</keyword>
<evidence type="ECO:0000256" key="2">
    <source>
        <dbReference type="ARBA" id="ARBA00022659"/>
    </source>
</evidence>
<dbReference type="FunFam" id="2.10.25.10:FF:000002">
    <property type="entry name" value="Latent-transforming growth factor beta-binding protein 3"/>
    <property type="match status" value="1"/>
</dbReference>
<dbReference type="GeneID" id="109471065"/>
<feature type="domain" description="Sushi" evidence="12">
    <location>
        <begin position="350"/>
        <end position="406"/>
    </location>
</feature>
<dbReference type="KEGG" id="bbel:109471065"/>
<dbReference type="SMART" id="SM01411">
    <property type="entry name" value="Ephrin_rec_like"/>
    <property type="match status" value="1"/>
</dbReference>
<feature type="domain" description="Sushi" evidence="12">
    <location>
        <begin position="230"/>
        <end position="286"/>
    </location>
</feature>
<dbReference type="Pfam" id="PF07645">
    <property type="entry name" value="EGF_CA"/>
    <property type="match status" value="3"/>
</dbReference>
<dbReference type="InterPro" id="IPR000436">
    <property type="entry name" value="Sushi_SCR_CCP_dom"/>
</dbReference>
<dbReference type="InterPro" id="IPR000742">
    <property type="entry name" value="EGF"/>
</dbReference>
<feature type="domain" description="Sushi" evidence="12">
    <location>
        <begin position="809"/>
        <end position="865"/>
    </location>
</feature>
<dbReference type="InterPro" id="IPR001881">
    <property type="entry name" value="EGF-like_Ca-bd_dom"/>
</dbReference>
<feature type="disulfide bond" evidence="7">
    <location>
        <begin position="1604"/>
        <end position="1613"/>
    </location>
</feature>
<dbReference type="InterPro" id="IPR018097">
    <property type="entry name" value="EGF_Ca-bd_CS"/>
</dbReference>
<dbReference type="SMART" id="SM00179">
    <property type="entry name" value="EGF_CA"/>
    <property type="match status" value="3"/>
</dbReference>
<dbReference type="InterPro" id="IPR001304">
    <property type="entry name" value="C-type_lectin-like"/>
</dbReference>